<dbReference type="EMBL" id="LGTL01000016">
    <property type="protein sequence ID" value="KPA77700.1"/>
    <property type="molecule type" value="Genomic_DNA"/>
</dbReference>
<dbReference type="RefSeq" id="XP_015656139.1">
    <property type="nucleotide sequence ID" value="XM_015805526.1"/>
</dbReference>
<dbReference type="OrthoDB" id="264283at2759"/>
<protein>
    <submittedName>
        <fullName evidence="2">Uncharacterized protein</fullName>
    </submittedName>
</protein>
<feature type="region of interest" description="Disordered" evidence="1">
    <location>
        <begin position="265"/>
        <end position="358"/>
    </location>
</feature>
<gene>
    <name evidence="2" type="ORF">ABB37_07028</name>
</gene>
<dbReference type="Proteomes" id="UP000037923">
    <property type="component" value="Unassembled WGS sequence"/>
</dbReference>
<dbReference type="RefSeq" id="XP_015656140.1">
    <property type="nucleotide sequence ID" value="XM_015805527.1"/>
</dbReference>
<evidence type="ECO:0000313" key="2">
    <source>
        <dbReference type="EMBL" id="KPA77701.1"/>
    </source>
</evidence>
<dbReference type="EMBL" id="LGTL01000016">
    <property type="protein sequence ID" value="KPA77701.1"/>
    <property type="molecule type" value="Genomic_DNA"/>
</dbReference>
<feature type="region of interest" description="Disordered" evidence="1">
    <location>
        <begin position="140"/>
        <end position="178"/>
    </location>
</feature>
<dbReference type="GeneID" id="26907314"/>
<evidence type="ECO:0000256" key="1">
    <source>
        <dbReference type="SAM" id="MobiDB-lite"/>
    </source>
</evidence>
<name>A0A0N1J4L3_LEPPY</name>
<sequence length="358" mass="37742">MSHSTGDDNSVVHLSSSAHLRGGAPLTTLGPRRPPLSRWTVDDVQQHVFFVVWVCGIPVHVRYIAELLQHSTVGKSHAGAASSPMNYAAIAQQVILAPVCERGRRVGTTLCAWPTTGAFAPLSTALSFLVPLGIAEATSTAARASAEDEDEEETPTENTDRRRSAATTPNVQPETTVTREVRCTEASGGASVVRAVAVEPDEHFANVMALALYSPADRRVALRAAPASTAAPSHLSEPVDPAWCSRAYWTAVRQGQQWADRFAASDVAEDDTDGGGEKSPANHAAPPSCTLVPPVPASSSVRAERRRRRGDASPAPAPVETVIIDAEEGVEGPLKRNGTSASTVKAAEPVIVVDSDDE</sequence>
<accession>A0A0N1J4L3</accession>
<dbReference type="VEuPathDB" id="TriTrypDB:LpyrH10_16_2100"/>
<organism evidence="2 3">
    <name type="scientific">Leptomonas pyrrhocoris</name>
    <name type="common">Firebug parasite</name>
    <dbReference type="NCBI Taxonomy" id="157538"/>
    <lineage>
        <taxon>Eukaryota</taxon>
        <taxon>Discoba</taxon>
        <taxon>Euglenozoa</taxon>
        <taxon>Kinetoplastea</taxon>
        <taxon>Metakinetoplastina</taxon>
        <taxon>Trypanosomatida</taxon>
        <taxon>Trypanosomatidae</taxon>
        <taxon>Leishmaniinae</taxon>
        <taxon>Leptomonas</taxon>
    </lineage>
</organism>
<dbReference type="AlphaFoldDB" id="A0A0N1J4L3"/>
<evidence type="ECO:0000313" key="3">
    <source>
        <dbReference type="Proteomes" id="UP000037923"/>
    </source>
</evidence>
<reference evidence="2 3" key="1">
    <citation type="submission" date="2015-07" db="EMBL/GenBank/DDBJ databases">
        <title>High-quality genome of monoxenous trypanosomatid Leptomonas pyrrhocoris.</title>
        <authorList>
            <person name="Flegontov P."/>
            <person name="Butenko A."/>
            <person name="Firsov S."/>
            <person name="Vlcek C."/>
            <person name="Logacheva M.D."/>
            <person name="Field M."/>
            <person name="Filatov D."/>
            <person name="Flegontova O."/>
            <person name="Gerasimov E."/>
            <person name="Jackson A.P."/>
            <person name="Kelly S."/>
            <person name="Opperdoes F."/>
            <person name="O'Reilly A."/>
            <person name="Votypka J."/>
            <person name="Yurchenko V."/>
            <person name="Lukes J."/>
        </authorList>
    </citation>
    <scope>NUCLEOTIDE SEQUENCE [LARGE SCALE GENOMIC DNA]</scope>
    <source>
        <strain evidence="2">H10</strain>
    </source>
</reference>
<dbReference type="OMA" id="VENHIFF"/>
<keyword evidence="3" id="KW-1185">Reference proteome</keyword>
<proteinExistence type="predicted"/>
<comment type="caution">
    <text evidence="2">The sequence shown here is derived from an EMBL/GenBank/DDBJ whole genome shotgun (WGS) entry which is preliminary data.</text>
</comment>